<keyword evidence="2" id="KW-1185">Reference proteome</keyword>
<evidence type="ECO:0000313" key="2">
    <source>
        <dbReference type="Proteomes" id="UP000410492"/>
    </source>
</evidence>
<organism evidence="1 2">
    <name type="scientific">Callosobruchus maculatus</name>
    <name type="common">Southern cowpea weevil</name>
    <name type="synonym">Pulse bruchid</name>
    <dbReference type="NCBI Taxonomy" id="64391"/>
    <lineage>
        <taxon>Eukaryota</taxon>
        <taxon>Metazoa</taxon>
        <taxon>Ecdysozoa</taxon>
        <taxon>Arthropoda</taxon>
        <taxon>Hexapoda</taxon>
        <taxon>Insecta</taxon>
        <taxon>Pterygota</taxon>
        <taxon>Neoptera</taxon>
        <taxon>Endopterygota</taxon>
        <taxon>Coleoptera</taxon>
        <taxon>Polyphaga</taxon>
        <taxon>Cucujiformia</taxon>
        <taxon>Chrysomeloidea</taxon>
        <taxon>Chrysomelidae</taxon>
        <taxon>Bruchinae</taxon>
        <taxon>Bruchini</taxon>
        <taxon>Callosobruchus</taxon>
    </lineage>
</organism>
<accession>A0A653C1K2</accession>
<sequence>MKVHLQDEEGRNKISIYNEKIQLINASSFEDAIKLLFVIYFNSNQIINPKNISVTLEMTQAYFIKVHLDFERKSSHTPSRKTVI</sequence>
<evidence type="ECO:0000313" key="1">
    <source>
        <dbReference type="EMBL" id="VEN41438.1"/>
    </source>
</evidence>
<dbReference type="AlphaFoldDB" id="A0A653C1K2"/>
<dbReference type="Proteomes" id="UP000410492">
    <property type="component" value="Unassembled WGS sequence"/>
</dbReference>
<name>A0A653C1K2_CALMS</name>
<dbReference type="EMBL" id="CAACVG010006750">
    <property type="protein sequence ID" value="VEN41438.1"/>
    <property type="molecule type" value="Genomic_DNA"/>
</dbReference>
<proteinExistence type="predicted"/>
<gene>
    <name evidence="1" type="ORF">CALMAC_LOCUS5254</name>
</gene>
<protein>
    <submittedName>
        <fullName evidence="1">Uncharacterized protein</fullName>
    </submittedName>
</protein>
<reference evidence="1 2" key="1">
    <citation type="submission" date="2019-01" db="EMBL/GenBank/DDBJ databases">
        <authorList>
            <person name="Sayadi A."/>
        </authorList>
    </citation>
    <scope>NUCLEOTIDE SEQUENCE [LARGE SCALE GENOMIC DNA]</scope>
</reference>
<feature type="non-terminal residue" evidence="1">
    <location>
        <position position="84"/>
    </location>
</feature>